<dbReference type="Proteomes" id="UP000076837">
    <property type="component" value="Unassembled WGS sequence"/>
</dbReference>
<accession>A0A163LF11</accession>
<reference evidence="3 4" key="1">
    <citation type="journal article" date="2016" name="Sci. Rep.">
        <title>Draft genome sequencing and secretome analysis of fungal phytopathogen Ascochyta rabiei provides insight into the necrotrophic effector repertoire.</title>
        <authorList>
            <person name="Verma S."/>
            <person name="Gazara R.K."/>
            <person name="Nizam S."/>
            <person name="Parween S."/>
            <person name="Chattopadhyay D."/>
            <person name="Verma P.K."/>
        </authorList>
    </citation>
    <scope>NUCLEOTIDE SEQUENCE [LARGE SCALE GENOMIC DNA]</scope>
    <source>
        <strain evidence="3 4">ArDII</strain>
    </source>
</reference>
<organism evidence="3 4">
    <name type="scientific">Didymella rabiei</name>
    <name type="common">Chickpea ascochyta blight fungus</name>
    <name type="synonym">Mycosphaerella rabiei</name>
    <dbReference type="NCBI Taxonomy" id="5454"/>
    <lineage>
        <taxon>Eukaryota</taxon>
        <taxon>Fungi</taxon>
        <taxon>Dikarya</taxon>
        <taxon>Ascomycota</taxon>
        <taxon>Pezizomycotina</taxon>
        <taxon>Dothideomycetes</taxon>
        <taxon>Pleosporomycetidae</taxon>
        <taxon>Pleosporales</taxon>
        <taxon>Pleosporineae</taxon>
        <taxon>Didymellaceae</taxon>
        <taxon>Ascochyta</taxon>
    </lineage>
</organism>
<gene>
    <name evidence="3" type="ORF">ST47_g1220</name>
</gene>
<name>A0A163LF11_DIDRA</name>
<evidence type="ECO:0000259" key="2">
    <source>
        <dbReference type="PROSITE" id="PS51674"/>
    </source>
</evidence>
<dbReference type="PROSITE" id="PS51674">
    <property type="entry name" value="4FE4S_WBL"/>
    <property type="match status" value="1"/>
</dbReference>
<feature type="region of interest" description="Disordered" evidence="1">
    <location>
        <begin position="102"/>
        <end position="151"/>
    </location>
</feature>
<protein>
    <recommendedName>
        <fullName evidence="2">4Fe-4S Wbl-type domain-containing protein</fullName>
    </recommendedName>
</protein>
<proteinExistence type="predicted"/>
<feature type="region of interest" description="Disordered" evidence="1">
    <location>
        <begin position="49"/>
        <end position="78"/>
    </location>
</feature>
<evidence type="ECO:0000313" key="3">
    <source>
        <dbReference type="EMBL" id="KZM27741.1"/>
    </source>
</evidence>
<sequence length="151" mass="16536">MVTAHAREGAMNARGDLDKVALDALLRAMAPPALSILVDPRLDGAACKGKAPLFDDRLDREDHDAEPEKERAERHHQARKICLTCPVRSACESSALDHEASGIWNGRLVSSQRPPRRKAKNAGTADPAKPVERVGPLSHDEHKRMTMHKSA</sequence>
<dbReference type="AlphaFoldDB" id="A0A163LF11"/>
<dbReference type="InterPro" id="IPR034768">
    <property type="entry name" value="4FE4S_WBL"/>
</dbReference>
<evidence type="ECO:0000256" key="1">
    <source>
        <dbReference type="SAM" id="MobiDB-lite"/>
    </source>
</evidence>
<feature type="domain" description="4Fe-4S Wbl-type" evidence="2">
    <location>
        <begin position="46"/>
        <end position="114"/>
    </location>
</feature>
<dbReference type="Pfam" id="PF02467">
    <property type="entry name" value="Whib"/>
    <property type="match status" value="1"/>
</dbReference>
<keyword evidence="4" id="KW-1185">Reference proteome</keyword>
<feature type="compositionally biased region" description="Basic and acidic residues" evidence="1">
    <location>
        <begin position="53"/>
        <end position="75"/>
    </location>
</feature>
<evidence type="ECO:0000313" key="4">
    <source>
        <dbReference type="Proteomes" id="UP000076837"/>
    </source>
</evidence>
<dbReference type="EMBL" id="JYNV01000060">
    <property type="protein sequence ID" value="KZM27741.1"/>
    <property type="molecule type" value="Genomic_DNA"/>
</dbReference>
<comment type="caution">
    <text evidence="3">The sequence shown here is derived from an EMBL/GenBank/DDBJ whole genome shotgun (WGS) entry which is preliminary data.</text>
</comment>